<keyword evidence="2" id="KW-0472">Membrane</keyword>
<sequence length="312" mass="34502">AFFFTCFTHPYLYILINFIILTIVASSKLHNHHHHHSRLEDTVLLPSYPGIYDRPPVVVQIHVPDTVNITASMQTDYDVGVVASDKYLNETKLTPNYDTVTEGNSSIGFVYNENTLVEATINDYDFVGVRKDSSEFAFADENEKLSVSARFNHWKAVRASPEGIVIHNHIIYLFVYFWNLKLKINKKKKKRSEIGLRNVEQSISSGEGGGVGSGEGEEAGDAGEHVEDDNGGASYAVNSAFEEGRDVGDAGDAVEGFERRGGDEEVKDVRWEGEERVYEAEEAIAESRRVEPASGSLHQQCGAGLADAICPN</sequence>
<keyword evidence="2" id="KW-1133">Transmembrane helix</keyword>
<dbReference type="InterPro" id="IPR025520">
    <property type="entry name" value="DUF4408"/>
</dbReference>
<name>A0A371I4W1_MUCPR</name>
<keyword evidence="5" id="KW-1185">Reference proteome</keyword>
<feature type="region of interest" description="Disordered" evidence="1">
    <location>
        <begin position="202"/>
        <end position="234"/>
    </location>
</feature>
<dbReference type="AlphaFoldDB" id="A0A371I4W1"/>
<dbReference type="EMBL" id="QJKJ01000918">
    <property type="protein sequence ID" value="RDY10071.1"/>
    <property type="molecule type" value="Genomic_DNA"/>
</dbReference>
<protein>
    <recommendedName>
        <fullName evidence="3">DUF4408 domain-containing protein</fullName>
    </recommendedName>
</protein>
<accession>A0A371I4W1</accession>
<organism evidence="4 5">
    <name type="scientific">Mucuna pruriens</name>
    <name type="common">Velvet bean</name>
    <name type="synonym">Dolichos pruriens</name>
    <dbReference type="NCBI Taxonomy" id="157652"/>
    <lineage>
        <taxon>Eukaryota</taxon>
        <taxon>Viridiplantae</taxon>
        <taxon>Streptophyta</taxon>
        <taxon>Embryophyta</taxon>
        <taxon>Tracheophyta</taxon>
        <taxon>Spermatophyta</taxon>
        <taxon>Magnoliopsida</taxon>
        <taxon>eudicotyledons</taxon>
        <taxon>Gunneridae</taxon>
        <taxon>Pentapetalae</taxon>
        <taxon>rosids</taxon>
        <taxon>fabids</taxon>
        <taxon>Fabales</taxon>
        <taxon>Fabaceae</taxon>
        <taxon>Papilionoideae</taxon>
        <taxon>50 kb inversion clade</taxon>
        <taxon>NPAAA clade</taxon>
        <taxon>indigoferoid/millettioid clade</taxon>
        <taxon>Phaseoleae</taxon>
        <taxon>Mucuna</taxon>
    </lineage>
</organism>
<evidence type="ECO:0000256" key="2">
    <source>
        <dbReference type="SAM" id="Phobius"/>
    </source>
</evidence>
<reference evidence="4" key="1">
    <citation type="submission" date="2018-05" db="EMBL/GenBank/DDBJ databases">
        <title>Draft genome of Mucuna pruriens seed.</title>
        <authorList>
            <person name="Nnadi N.E."/>
            <person name="Vos R."/>
            <person name="Hasami M.H."/>
            <person name="Devisetty U.K."/>
            <person name="Aguiy J.C."/>
        </authorList>
    </citation>
    <scope>NUCLEOTIDE SEQUENCE [LARGE SCALE GENOMIC DNA]</scope>
    <source>
        <strain evidence="4">JCA_2017</strain>
    </source>
</reference>
<feature type="non-terminal residue" evidence="4">
    <location>
        <position position="1"/>
    </location>
</feature>
<proteinExistence type="predicted"/>
<comment type="caution">
    <text evidence="4">The sequence shown here is derived from an EMBL/GenBank/DDBJ whole genome shotgun (WGS) entry which is preliminary data.</text>
</comment>
<evidence type="ECO:0000256" key="1">
    <source>
        <dbReference type="SAM" id="MobiDB-lite"/>
    </source>
</evidence>
<evidence type="ECO:0000313" key="5">
    <source>
        <dbReference type="Proteomes" id="UP000257109"/>
    </source>
</evidence>
<evidence type="ECO:0000259" key="3">
    <source>
        <dbReference type="Pfam" id="PF14364"/>
    </source>
</evidence>
<feature type="region of interest" description="Disordered" evidence="1">
    <location>
        <begin position="246"/>
        <end position="268"/>
    </location>
</feature>
<dbReference type="OrthoDB" id="1933168at2759"/>
<feature type="domain" description="DUF4408" evidence="3">
    <location>
        <begin position="2"/>
        <end position="29"/>
    </location>
</feature>
<keyword evidence="2" id="KW-0812">Transmembrane</keyword>
<feature type="compositionally biased region" description="Basic and acidic residues" evidence="1">
    <location>
        <begin position="256"/>
        <end position="268"/>
    </location>
</feature>
<feature type="transmembrane region" description="Helical" evidence="2">
    <location>
        <begin position="12"/>
        <end position="29"/>
    </location>
</feature>
<feature type="compositionally biased region" description="Acidic residues" evidence="1">
    <location>
        <begin position="215"/>
        <end position="230"/>
    </location>
</feature>
<evidence type="ECO:0000313" key="4">
    <source>
        <dbReference type="EMBL" id="RDY10071.1"/>
    </source>
</evidence>
<dbReference type="Proteomes" id="UP000257109">
    <property type="component" value="Unassembled WGS sequence"/>
</dbReference>
<dbReference type="Pfam" id="PF14364">
    <property type="entry name" value="DUF4408"/>
    <property type="match status" value="1"/>
</dbReference>
<gene>
    <name evidence="4" type="ORF">CR513_05467</name>
</gene>